<feature type="region of interest" description="Disordered" evidence="1">
    <location>
        <begin position="15"/>
        <end position="34"/>
    </location>
</feature>
<sequence>MAAAGLGTGNAMAADAGAGTAGASPARATATSGSSLVPAGSIHYSEEYQHDGLRNHLGNFWGDTPCNSGYVITGNVLGSWVGQISSFRTWSWCQANHRSGWNGTGDASGWWGGVNNYIGNWMNDRTRSVQFR</sequence>
<organism evidence="2 3">
    <name type="scientific">Streptomyces venezuelae</name>
    <dbReference type="NCBI Taxonomy" id="54571"/>
    <lineage>
        <taxon>Bacteria</taxon>
        <taxon>Bacillati</taxon>
        <taxon>Actinomycetota</taxon>
        <taxon>Actinomycetes</taxon>
        <taxon>Kitasatosporales</taxon>
        <taxon>Streptomycetaceae</taxon>
        <taxon>Streptomyces</taxon>
    </lineage>
</organism>
<dbReference type="AlphaFoldDB" id="A0A5P2D6Y3"/>
<reference evidence="2 3" key="1">
    <citation type="submission" date="2018-05" db="EMBL/GenBank/DDBJ databases">
        <title>Streptomyces venezuelae.</title>
        <authorList>
            <person name="Kim W."/>
            <person name="Lee N."/>
            <person name="Cho B.-K."/>
        </authorList>
    </citation>
    <scope>NUCLEOTIDE SEQUENCE [LARGE SCALE GENOMIC DNA]</scope>
    <source>
        <strain evidence="2 3">ATCC 21782</strain>
    </source>
</reference>
<name>A0A5P2D6Y3_STRVZ</name>
<evidence type="ECO:0000313" key="2">
    <source>
        <dbReference type="EMBL" id="QES50513.1"/>
    </source>
</evidence>
<evidence type="ECO:0000313" key="3">
    <source>
        <dbReference type="Proteomes" id="UP000325211"/>
    </source>
</evidence>
<gene>
    <name evidence="2" type="ORF">DEJ50_24490</name>
</gene>
<evidence type="ECO:0000256" key="1">
    <source>
        <dbReference type="SAM" id="MobiDB-lite"/>
    </source>
</evidence>
<protein>
    <recommendedName>
        <fullName evidence="4">Lactococcin 972 family bacteriocin</fullName>
    </recommendedName>
</protein>
<evidence type="ECO:0008006" key="4">
    <source>
        <dbReference type="Google" id="ProtNLM"/>
    </source>
</evidence>
<dbReference type="EMBL" id="CP029190">
    <property type="protein sequence ID" value="QES50513.1"/>
    <property type="molecule type" value="Genomic_DNA"/>
</dbReference>
<accession>A0A5P2D6Y3</accession>
<proteinExistence type="predicted"/>
<dbReference type="Proteomes" id="UP000325211">
    <property type="component" value="Chromosome"/>
</dbReference>